<keyword evidence="2" id="KW-1133">Transmembrane helix</keyword>
<dbReference type="PANTHER" id="PTHR43318:SF1">
    <property type="entry name" value="POLYSACCHARIDE BIOSYNTHESIS PROTEIN EPSC-RELATED"/>
    <property type="match status" value="1"/>
</dbReference>
<name>A0A5R9H2X4_9PROT</name>
<dbReference type="RefSeq" id="WP_138237869.1">
    <property type="nucleotide sequence ID" value="NZ_VBRY01000001.1"/>
</dbReference>
<sequence>MNMFKSLRNPLLVMVHDLAWIPLAVWLAFWLRFNLGEIPLEYVRPLQLTILISLPVHAITFWLFGLYRGIWRFASIPDLIRIVKAVLLATLLSFITMFVLQRLEGLPRSVLVLYPGLLMMGLATPRLLYRWLKDRNLRLYAFARKRALLIGAGEAGELLVRDLLKSGPYEPVGFLDDARRRQGQEIHGVRVLGPLSALGAIIEQHEIEVVLLSLPSASHQLIQQVVKQCQAHDIPCRTLPSVADLADGKVEVSRLRQVQIEDLLGRDAVELDQSCIHQLLVGKVVLITGAGGSIGSELCRQVLHYHPSTLVLLDHGEFNLYSIDHELTKISDADGIRLFPVLGDIRDTARMRWVFDHFRPDVVFNAAAYKHVPLVEENPAEGIKTNVLGTCQLADLAVECGVKKFLQVSTDKAVNPTNVMGASKRCAEIYCQNLNRRSPATAFITTRFGNVLGSAGSVVPLFRKQIEAGGPITVTHPDITRYFMTIPEAVSLILQAATMGQGGEIFVLDMGKPVKIVDLAEQMIRLTGLEPGRDIEISFTGLRPGEKLYEELFHDSEKLMATTHPKIMLSGSREVDWQMMQQELQTLRGACEQRDVRSLHQHLTTLVPEFASELLQKELH</sequence>
<evidence type="ECO:0000259" key="3">
    <source>
        <dbReference type="Pfam" id="PF02719"/>
    </source>
</evidence>
<evidence type="ECO:0000313" key="5">
    <source>
        <dbReference type="Proteomes" id="UP000306585"/>
    </source>
</evidence>
<evidence type="ECO:0000256" key="1">
    <source>
        <dbReference type="ARBA" id="ARBA00007430"/>
    </source>
</evidence>
<accession>A0A5R9H2X4</accession>
<protein>
    <submittedName>
        <fullName evidence="4">Polysaccharide biosynthesis protein</fullName>
    </submittedName>
</protein>
<feature type="transmembrane region" description="Helical" evidence="2">
    <location>
        <begin position="12"/>
        <end position="33"/>
    </location>
</feature>
<feature type="domain" description="Polysaccharide biosynthesis protein CapD-like" evidence="3">
    <location>
        <begin position="285"/>
        <end position="569"/>
    </location>
</feature>
<organism evidence="4 5">
    <name type="scientific">Mariprofundus erugo</name>
    <dbReference type="NCBI Taxonomy" id="2528639"/>
    <lineage>
        <taxon>Bacteria</taxon>
        <taxon>Pseudomonadati</taxon>
        <taxon>Pseudomonadota</taxon>
        <taxon>Candidatius Mariprofundia</taxon>
        <taxon>Mariprofundales</taxon>
        <taxon>Mariprofundaceae</taxon>
        <taxon>Mariprofundus</taxon>
    </lineage>
</organism>
<keyword evidence="2" id="KW-0472">Membrane</keyword>
<comment type="caution">
    <text evidence="4">The sequence shown here is derived from an EMBL/GenBank/DDBJ whole genome shotgun (WGS) entry which is preliminary data.</text>
</comment>
<proteinExistence type="inferred from homology"/>
<gene>
    <name evidence="4" type="ORF">FEF65_00725</name>
</gene>
<dbReference type="Pfam" id="PF13727">
    <property type="entry name" value="CoA_binding_3"/>
    <property type="match status" value="1"/>
</dbReference>
<dbReference type="InterPro" id="IPR051203">
    <property type="entry name" value="Polysaccharide_Synthase-Rel"/>
</dbReference>
<dbReference type="Gene3D" id="3.40.50.720">
    <property type="entry name" value="NAD(P)-binding Rossmann-like Domain"/>
    <property type="match status" value="2"/>
</dbReference>
<dbReference type="CDD" id="cd05237">
    <property type="entry name" value="UDP_invert_4-6DH_SDR_e"/>
    <property type="match status" value="1"/>
</dbReference>
<keyword evidence="5" id="KW-1185">Reference proteome</keyword>
<feature type="transmembrane region" description="Helical" evidence="2">
    <location>
        <begin position="45"/>
        <end position="67"/>
    </location>
</feature>
<reference evidence="4 5" key="1">
    <citation type="journal article" date="2019" name="Appl. Environ. Microbiol.">
        <title>Environmental Evidence and Genomic Insight of Iron-oxidizing Bacteria Preference Towards More Corrosion Resistant Stainless Steel at Higher Salinities.</title>
        <authorList>
            <person name="Garrison C.E."/>
            <person name="Price K.A."/>
            <person name="Field E.K."/>
        </authorList>
    </citation>
    <scope>NUCLEOTIDE SEQUENCE [LARGE SCALE GENOMIC DNA]</scope>
    <source>
        <strain evidence="4 5">P3</strain>
    </source>
</reference>
<dbReference type="Pfam" id="PF02719">
    <property type="entry name" value="Polysacc_synt_2"/>
    <property type="match status" value="1"/>
</dbReference>
<dbReference type="Proteomes" id="UP000306585">
    <property type="component" value="Unassembled WGS sequence"/>
</dbReference>
<dbReference type="AlphaFoldDB" id="A0A5R9H2X4"/>
<feature type="transmembrane region" description="Helical" evidence="2">
    <location>
        <begin position="79"/>
        <end position="100"/>
    </location>
</feature>
<comment type="similarity">
    <text evidence="1">Belongs to the polysaccharide synthase family.</text>
</comment>
<dbReference type="InterPro" id="IPR003869">
    <property type="entry name" value="Polysac_CapD-like"/>
</dbReference>
<dbReference type="InterPro" id="IPR036291">
    <property type="entry name" value="NAD(P)-bd_dom_sf"/>
</dbReference>
<dbReference type="PANTHER" id="PTHR43318">
    <property type="entry name" value="UDP-N-ACETYLGLUCOSAMINE 4,6-DEHYDRATASE"/>
    <property type="match status" value="1"/>
</dbReference>
<keyword evidence="2" id="KW-0812">Transmembrane</keyword>
<dbReference type="SUPFAM" id="SSF51735">
    <property type="entry name" value="NAD(P)-binding Rossmann-fold domains"/>
    <property type="match status" value="2"/>
</dbReference>
<evidence type="ECO:0000256" key="2">
    <source>
        <dbReference type="SAM" id="Phobius"/>
    </source>
</evidence>
<dbReference type="EMBL" id="VBRY01000001">
    <property type="protein sequence ID" value="TLS69054.1"/>
    <property type="molecule type" value="Genomic_DNA"/>
</dbReference>
<evidence type="ECO:0000313" key="4">
    <source>
        <dbReference type="EMBL" id="TLS69054.1"/>
    </source>
</evidence>